<accession>A0A9D4QDF1</accession>
<dbReference type="PROSITE" id="PS51885">
    <property type="entry name" value="NEPRILYSIN"/>
    <property type="match status" value="1"/>
</dbReference>
<keyword evidence="3" id="KW-0472">Membrane</keyword>
<dbReference type="PANTHER" id="PTHR11733">
    <property type="entry name" value="ZINC METALLOPROTEASE FAMILY M13 NEPRILYSIN-RELATED"/>
    <property type="match status" value="1"/>
</dbReference>
<dbReference type="PANTHER" id="PTHR11733:SF241">
    <property type="entry name" value="GH26575P-RELATED"/>
    <property type="match status" value="1"/>
</dbReference>
<dbReference type="Proteomes" id="UP000821837">
    <property type="component" value="Chromosome 10"/>
</dbReference>
<dbReference type="Pfam" id="PF05649">
    <property type="entry name" value="Peptidase_M13_N"/>
    <property type="match status" value="1"/>
</dbReference>
<comment type="similarity">
    <text evidence="1">Belongs to the peptidase M13 family.</text>
</comment>
<dbReference type="InterPro" id="IPR024079">
    <property type="entry name" value="MetalloPept_cat_dom_sf"/>
</dbReference>
<dbReference type="InterPro" id="IPR000718">
    <property type="entry name" value="Peptidase_M13"/>
</dbReference>
<evidence type="ECO:0000259" key="4">
    <source>
        <dbReference type="Pfam" id="PF05649"/>
    </source>
</evidence>
<keyword evidence="3" id="KW-1133">Transmembrane helix</keyword>
<dbReference type="GO" id="GO:0016485">
    <property type="term" value="P:protein processing"/>
    <property type="evidence" value="ECO:0007669"/>
    <property type="project" value="TreeGrafter"/>
</dbReference>
<dbReference type="GO" id="GO:0005886">
    <property type="term" value="C:plasma membrane"/>
    <property type="evidence" value="ECO:0007669"/>
    <property type="project" value="TreeGrafter"/>
</dbReference>
<dbReference type="Gene3D" id="1.10.1380.10">
    <property type="entry name" value="Neutral endopeptidase , domain2"/>
    <property type="match status" value="1"/>
</dbReference>
<sequence>MAQSKGTTGMLRRRSSVKLTPRPRPRAPPVQEPHTIRPCTPVLKDTSRASSCPRYSCFVLPAMLVTTATLLATPAMLLTRLDPWEQDKFTLDKDLKRSRNYSVHPCDDFYQHVCGHWDRDISRGYWSPVQKYEHFFHGQAIRRHLLRPIPKNPVKARDKASALLLKCLSRRGRESLWTLRNILKELGLSWPQKTPASRQELLGTLVKSSLHFGIHTFWAFFVGRHPSRPNENIIYTTLDERAIEWISTFERLIRFGKHRSYLRRCAEIVGGTGQSYSRMIHAVTAAHLLISQQVHLFWNPVGLPEYLDLRDPELRRALNGHLADDSQLWPENEIVSLQPGLFYELNATHFSRANLTENFKLFLGAYVVWLFSPYASSYLTTRMLEDAALESRAQRYQHQKCTQALEDILPLVMWESEHGDRNYKLYTWKMLHFTALSVDQLGEVYGDAFRVYFSNVVSRVGINAWNMTLKWEIIDSVYSYVPFDSTAGFLDMYIRISVRSIGILKKSLHRTSLIILYPPGSATFWLYRMLVAREVIVPNHLRRPPLFDVRHPLPVLVALVATVICRELVVLGRFILYYDENFTPVPTHPVYGQLVSLLRDLRSYASLLQSSGSVGHYTKRDSRKLIAASLAAHVANGITRLPEAQNFFRMAAEATNGNGRQPTFQDFREEQLYFLVTCFMECGSADHDASLQRAICNVALPAVVEFRRAFKCEPYHRLVTNFTWPEPPSWTTRYTST</sequence>
<dbReference type="VEuPathDB" id="VectorBase:RSAN_026560"/>
<proteinExistence type="inferred from homology"/>
<dbReference type="InterPro" id="IPR042089">
    <property type="entry name" value="Peptidase_M13_dom_2"/>
</dbReference>
<dbReference type="AlphaFoldDB" id="A0A9D4QDF1"/>
<comment type="caution">
    <text evidence="5">The sequence shown here is derived from an EMBL/GenBank/DDBJ whole genome shotgun (WGS) entry which is preliminary data.</text>
</comment>
<feature type="compositionally biased region" description="Basic residues" evidence="2">
    <location>
        <begin position="11"/>
        <end position="25"/>
    </location>
</feature>
<dbReference type="GO" id="GO:0004222">
    <property type="term" value="F:metalloendopeptidase activity"/>
    <property type="evidence" value="ECO:0007669"/>
    <property type="project" value="InterPro"/>
</dbReference>
<reference evidence="5" key="1">
    <citation type="journal article" date="2020" name="Cell">
        <title>Large-Scale Comparative Analyses of Tick Genomes Elucidate Their Genetic Diversity and Vector Capacities.</title>
        <authorList>
            <consortium name="Tick Genome and Microbiome Consortium (TIGMIC)"/>
            <person name="Jia N."/>
            <person name="Wang J."/>
            <person name="Shi W."/>
            <person name="Du L."/>
            <person name="Sun Y."/>
            <person name="Zhan W."/>
            <person name="Jiang J.F."/>
            <person name="Wang Q."/>
            <person name="Zhang B."/>
            <person name="Ji P."/>
            <person name="Bell-Sakyi L."/>
            <person name="Cui X.M."/>
            <person name="Yuan T.T."/>
            <person name="Jiang B.G."/>
            <person name="Yang W.F."/>
            <person name="Lam T.T."/>
            <person name="Chang Q.C."/>
            <person name="Ding S.J."/>
            <person name="Wang X.J."/>
            <person name="Zhu J.G."/>
            <person name="Ruan X.D."/>
            <person name="Zhao L."/>
            <person name="Wei J.T."/>
            <person name="Ye R.Z."/>
            <person name="Que T.C."/>
            <person name="Du C.H."/>
            <person name="Zhou Y.H."/>
            <person name="Cheng J.X."/>
            <person name="Dai P.F."/>
            <person name="Guo W.B."/>
            <person name="Han X.H."/>
            <person name="Huang E.J."/>
            <person name="Li L.F."/>
            <person name="Wei W."/>
            <person name="Gao Y.C."/>
            <person name="Liu J.Z."/>
            <person name="Shao H.Z."/>
            <person name="Wang X."/>
            <person name="Wang C.C."/>
            <person name="Yang T.C."/>
            <person name="Huo Q.B."/>
            <person name="Li W."/>
            <person name="Chen H.Y."/>
            <person name="Chen S.E."/>
            <person name="Zhou L.G."/>
            <person name="Ni X.B."/>
            <person name="Tian J.H."/>
            <person name="Sheng Y."/>
            <person name="Liu T."/>
            <person name="Pan Y.S."/>
            <person name="Xia L.Y."/>
            <person name="Li J."/>
            <person name="Zhao F."/>
            <person name="Cao W.C."/>
        </authorList>
    </citation>
    <scope>NUCLEOTIDE SEQUENCE</scope>
    <source>
        <strain evidence="5">Rsan-2018</strain>
    </source>
</reference>
<evidence type="ECO:0000256" key="3">
    <source>
        <dbReference type="SAM" id="Phobius"/>
    </source>
</evidence>
<feature type="transmembrane region" description="Helical" evidence="3">
    <location>
        <begin position="58"/>
        <end position="78"/>
    </location>
</feature>
<feature type="region of interest" description="Disordered" evidence="2">
    <location>
        <begin position="1"/>
        <end position="39"/>
    </location>
</feature>
<name>A0A9D4QDF1_RHISA</name>
<evidence type="ECO:0000313" key="5">
    <source>
        <dbReference type="EMBL" id="KAH7975780.1"/>
    </source>
</evidence>
<keyword evidence="6" id="KW-1185">Reference proteome</keyword>
<keyword evidence="3" id="KW-0812">Transmembrane</keyword>
<gene>
    <name evidence="5" type="ORF">HPB52_005199</name>
</gene>
<protein>
    <recommendedName>
        <fullName evidence="4">Peptidase M13 N-terminal domain-containing protein</fullName>
    </recommendedName>
</protein>
<dbReference type="Gene3D" id="3.40.390.10">
    <property type="entry name" value="Collagenase (Catalytic Domain)"/>
    <property type="match status" value="1"/>
</dbReference>
<dbReference type="EMBL" id="JABSTV010001246">
    <property type="protein sequence ID" value="KAH7975780.1"/>
    <property type="molecule type" value="Genomic_DNA"/>
</dbReference>
<dbReference type="SUPFAM" id="SSF55486">
    <property type="entry name" value="Metalloproteases ('zincins'), catalytic domain"/>
    <property type="match status" value="1"/>
</dbReference>
<evidence type="ECO:0000256" key="2">
    <source>
        <dbReference type="SAM" id="MobiDB-lite"/>
    </source>
</evidence>
<organism evidence="5 6">
    <name type="scientific">Rhipicephalus sanguineus</name>
    <name type="common">Brown dog tick</name>
    <name type="synonym">Ixodes sanguineus</name>
    <dbReference type="NCBI Taxonomy" id="34632"/>
    <lineage>
        <taxon>Eukaryota</taxon>
        <taxon>Metazoa</taxon>
        <taxon>Ecdysozoa</taxon>
        <taxon>Arthropoda</taxon>
        <taxon>Chelicerata</taxon>
        <taxon>Arachnida</taxon>
        <taxon>Acari</taxon>
        <taxon>Parasitiformes</taxon>
        <taxon>Ixodida</taxon>
        <taxon>Ixodoidea</taxon>
        <taxon>Ixodidae</taxon>
        <taxon>Rhipicephalinae</taxon>
        <taxon>Rhipicephalus</taxon>
        <taxon>Rhipicephalus</taxon>
    </lineage>
</organism>
<reference evidence="5" key="2">
    <citation type="submission" date="2021-09" db="EMBL/GenBank/DDBJ databases">
        <authorList>
            <person name="Jia N."/>
            <person name="Wang J."/>
            <person name="Shi W."/>
            <person name="Du L."/>
            <person name="Sun Y."/>
            <person name="Zhan W."/>
            <person name="Jiang J."/>
            <person name="Wang Q."/>
            <person name="Zhang B."/>
            <person name="Ji P."/>
            <person name="Sakyi L.B."/>
            <person name="Cui X."/>
            <person name="Yuan T."/>
            <person name="Jiang B."/>
            <person name="Yang W."/>
            <person name="Lam T.T.-Y."/>
            <person name="Chang Q."/>
            <person name="Ding S."/>
            <person name="Wang X."/>
            <person name="Zhu J."/>
            <person name="Ruan X."/>
            <person name="Zhao L."/>
            <person name="Wei J."/>
            <person name="Que T."/>
            <person name="Du C."/>
            <person name="Cheng J."/>
            <person name="Dai P."/>
            <person name="Han X."/>
            <person name="Huang E."/>
            <person name="Gao Y."/>
            <person name="Liu J."/>
            <person name="Shao H."/>
            <person name="Ye R."/>
            <person name="Li L."/>
            <person name="Wei W."/>
            <person name="Wang X."/>
            <person name="Wang C."/>
            <person name="Huo Q."/>
            <person name="Li W."/>
            <person name="Guo W."/>
            <person name="Chen H."/>
            <person name="Chen S."/>
            <person name="Zhou L."/>
            <person name="Zhou L."/>
            <person name="Ni X."/>
            <person name="Tian J."/>
            <person name="Zhou Y."/>
            <person name="Sheng Y."/>
            <person name="Liu T."/>
            <person name="Pan Y."/>
            <person name="Xia L."/>
            <person name="Li J."/>
            <person name="Zhao F."/>
            <person name="Cao W."/>
        </authorList>
    </citation>
    <scope>NUCLEOTIDE SEQUENCE</scope>
    <source>
        <strain evidence="5">Rsan-2018</strain>
        <tissue evidence="5">Larvae</tissue>
    </source>
</reference>
<evidence type="ECO:0000256" key="1">
    <source>
        <dbReference type="ARBA" id="ARBA00007357"/>
    </source>
</evidence>
<evidence type="ECO:0000313" key="6">
    <source>
        <dbReference type="Proteomes" id="UP000821837"/>
    </source>
</evidence>
<feature type="domain" description="Peptidase M13 N-terminal" evidence="4">
    <location>
        <begin position="105"/>
        <end position="238"/>
    </location>
</feature>
<dbReference type="InterPro" id="IPR008753">
    <property type="entry name" value="Peptidase_M13_N"/>
</dbReference>